<keyword evidence="9" id="KW-1185">Reference proteome</keyword>
<dbReference type="InterPro" id="IPR017981">
    <property type="entry name" value="GPCR_2-like_7TM"/>
</dbReference>
<evidence type="ECO:0000256" key="3">
    <source>
        <dbReference type="ARBA" id="ARBA00022989"/>
    </source>
</evidence>
<keyword evidence="2 6" id="KW-0812">Transmembrane</keyword>
<dbReference type="PRINTS" id="PR00249">
    <property type="entry name" value="GPCRSECRETIN"/>
</dbReference>
<comment type="subcellular location">
    <subcellularLocation>
        <location evidence="1">Membrane</location>
        <topology evidence="1">Multi-pass membrane protein</topology>
    </subcellularLocation>
</comment>
<proteinExistence type="predicted"/>
<comment type="caution">
    <text evidence="8">The sequence shown here is derived from an EMBL/GenBank/DDBJ whole genome shotgun (WGS) entry which is preliminary data.</text>
</comment>
<dbReference type="PANTHER" id="PTHR45620">
    <property type="entry name" value="PDF RECEPTOR-LIKE PROTEIN-RELATED"/>
    <property type="match status" value="1"/>
</dbReference>
<feature type="compositionally biased region" description="Low complexity" evidence="5">
    <location>
        <begin position="331"/>
        <end position="341"/>
    </location>
</feature>
<dbReference type="PROSITE" id="PS50261">
    <property type="entry name" value="G_PROTEIN_RECEP_F2_4"/>
    <property type="match status" value="1"/>
</dbReference>
<dbReference type="Proteomes" id="UP001634394">
    <property type="component" value="Unassembled WGS sequence"/>
</dbReference>
<dbReference type="AlphaFoldDB" id="A0ABD3T538"/>
<reference evidence="8 9" key="1">
    <citation type="submission" date="2024-11" db="EMBL/GenBank/DDBJ databases">
        <title>Chromosome-level genome assembly of the freshwater bivalve Anodonta woodiana.</title>
        <authorList>
            <person name="Chen X."/>
        </authorList>
    </citation>
    <scope>NUCLEOTIDE SEQUENCE [LARGE SCALE GENOMIC DNA]</scope>
    <source>
        <strain evidence="8">MN2024</strain>
        <tissue evidence="8">Gills</tissue>
    </source>
</reference>
<evidence type="ECO:0000256" key="5">
    <source>
        <dbReference type="SAM" id="MobiDB-lite"/>
    </source>
</evidence>
<feature type="transmembrane region" description="Helical" evidence="6">
    <location>
        <begin position="219"/>
        <end position="243"/>
    </location>
</feature>
<feature type="transmembrane region" description="Helical" evidence="6">
    <location>
        <begin position="180"/>
        <end position="199"/>
    </location>
</feature>
<evidence type="ECO:0000256" key="2">
    <source>
        <dbReference type="ARBA" id="ARBA00022692"/>
    </source>
</evidence>
<organism evidence="8 9">
    <name type="scientific">Sinanodonta woodiana</name>
    <name type="common">Chinese pond mussel</name>
    <name type="synonym">Anodonta woodiana</name>
    <dbReference type="NCBI Taxonomy" id="1069815"/>
    <lineage>
        <taxon>Eukaryota</taxon>
        <taxon>Metazoa</taxon>
        <taxon>Spiralia</taxon>
        <taxon>Lophotrochozoa</taxon>
        <taxon>Mollusca</taxon>
        <taxon>Bivalvia</taxon>
        <taxon>Autobranchia</taxon>
        <taxon>Heteroconchia</taxon>
        <taxon>Palaeoheterodonta</taxon>
        <taxon>Unionida</taxon>
        <taxon>Unionoidea</taxon>
        <taxon>Unionidae</taxon>
        <taxon>Unioninae</taxon>
        <taxon>Sinanodonta</taxon>
    </lineage>
</organism>
<name>A0ABD3T538_SINWO</name>
<gene>
    <name evidence="8" type="ORF">ACJMK2_023527</name>
</gene>
<dbReference type="SUPFAM" id="SSF81321">
    <property type="entry name" value="Family A G protein-coupled receptor-like"/>
    <property type="match status" value="1"/>
</dbReference>
<dbReference type="Pfam" id="PF00002">
    <property type="entry name" value="7tm_2"/>
    <property type="match status" value="1"/>
</dbReference>
<dbReference type="GO" id="GO:0016020">
    <property type="term" value="C:membrane"/>
    <property type="evidence" value="ECO:0007669"/>
    <property type="project" value="UniProtKB-SubCell"/>
</dbReference>
<evidence type="ECO:0000256" key="6">
    <source>
        <dbReference type="SAM" id="Phobius"/>
    </source>
</evidence>
<evidence type="ECO:0000256" key="4">
    <source>
        <dbReference type="ARBA" id="ARBA00023136"/>
    </source>
</evidence>
<dbReference type="Gene3D" id="1.20.1070.10">
    <property type="entry name" value="Rhodopsin 7-helix transmembrane proteins"/>
    <property type="match status" value="1"/>
</dbReference>
<dbReference type="InterPro" id="IPR000832">
    <property type="entry name" value="GPCR_2_secretin-like"/>
</dbReference>
<dbReference type="EMBL" id="JBJQND010000019">
    <property type="protein sequence ID" value="KAL3831825.1"/>
    <property type="molecule type" value="Genomic_DNA"/>
</dbReference>
<evidence type="ECO:0000259" key="7">
    <source>
        <dbReference type="PROSITE" id="PS50261"/>
    </source>
</evidence>
<sequence>MDRYGVFDAVSIVEWYDPDDISYTYIVRVRILWYINTSCCCYCCSYEYSKCVILDYSTVLYVSFACNIFTILLLIPACIIFLRIRQLFVQKRIRLHLSLFLSLLMSGVVDILWDFIVYKDRLDNEKELTIMHENSVGCRLLYSLTRYFGTANVMWMFCEGYYLHRLIVHAFEAPGSLWPYYLSGWALSSVPVAVYAAVRSSNELYNVDCWVYNAEHLEWIIYVPKLLCIGANLVFLVNILRILLTQIQSHPNEPSNYRKAMKATFLLVPLFGLQQFVVIYRPDEKSAEFVYEIIASILQNTKGAVVALIFCFFNGEVLGHLKEALRKIPSSHSLRSSGKGSIYSQKQERQEKEANELTPMYIPMSPSATTKEDQCLTPLTNGHTKKSDSLEDGENAV</sequence>
<feature type="transmembrane region" description="Helical" evidence="6">
    <location>
        <begin position="94"/>
        <end position="116"/>
    </location>
</feature>
<feature type="region of interest" description="Disordered" evidence="5">
    <location>
        <begin position="331"/>
        <end position="397"/>
    </location>
</feature>
<protein>
    <recommendedName>
        <fullName evidence="7">G-protein coupled receptors family 2 profile 2 domain-containing protein</fullName>
    </recommendedName>
</protein>
<evidence type="ECO:0000313" key="8">
    <source>
        <dbReference type="EMBL" id="KAL3831825.1"/>
    </source>
</evidence>
<feature type="compositionally biased region" description="Basic and acidic residues" evidence="5">
    <location>
        <begin position="346"/>
        <end position="355"/>
    </location>
</feature>
<keyword evidence="4 6" id="KW-0472">Membrane</keyword>
<dbReference type="InterPro" id="IPR050332">
    <property type="entry name" value="GPCR_2"/>
</dbReference>
<feature type="transmembrane region" description="Helical" evidence="6">
    <location>
        <begin position="59"/>
        <end position="82"/>
    </location>
</feature>
<feature type="transmembrane region" description="Helical" evidence="6">
    <location>
        <begin position="147"/>
        <end position="168"/>
    </location>
</feature>
<accession>A0ABD3T538</accession>
<keyword evidence="3 6" id="KW-1133">Transmembrane helix</keyword>
<evidence type="ECO:0000256" key="1">
    <source>
        <dbReference type="ARBA" id="ARBA00004141"/>
    </source>
</evidence>
<dbReference type="CDD" id="cd15041">
    <property type="entry name" value="7tmB1_hormone_R"/>
    <property type="match status" value="1"/>
</dbReference>
<evidence type="ECO:0000313" key="9">
    <source>
        <dbReference type="Proteomes" id="UP001634394"/>
    </source>
</evidence>
<feature type="domain" description="G-protein coupled receptors family 2 profile 2" evidence="7">
    <location>
        <begin position="56"/>
        <end position="314"/>
    </location>
</feature>
<dbReference type="PANTHER" id="PTHR45620:SF42">
    <property type="entry name" value="G-PROTEIN COUPLED RECEPTOR SEB-2"/>
    <property type="match status" value="1"/>
</dbReference>